<feature type="binding site" evidence="3">
    <location>
        <position position="331"/>
    </location>
    <ligand>
        <name>CTP</name>
        <dbReference type="ChEBI" id="CHEBI:37563"/>
    </ligand>
</feature>
<dbReference type="GO" id="GO:0004633">
    <property type="term" value="F:phosphopantothenoylcysteine decarboxylase activity"/>
    <property type="evidence" value="ECO:0007669"/>
    <property type="project" value="UniProtKB-UniRule"/>
</dbReference>
<comment type="cofactor">
    <cofactor evidence="3">
        <name>FMN</name>
        <dbReference type="ChEBI" id="CHEBI:58210"/>
    </cofactor>
    <text evidence="3">Binds 1 FMN per subunit.</text>
</comment>
<dbReference type="GO" id="GO:0004632">
    <property type="term" value="F:phosphopantothenate--cysteine ligase activity"/>
    <property type="evidence" value="ECO:0007669"/>
    <property type="project" value="UniProtKB-UniRule"/>
</dbReference>
<dbReference type="Pfam" id="PF02441">
    <property type="entry name" value="Flavoprotein"/>
    <property type="match status" value="1"/>
</dbReference>
<dbReference type="PANTHER" id="PTHR14359">
    <property type="entry name" value="HOMO-OLIGOMERIC FLAVIN CONTAINING CYS DECARBOXYLASE FAMILY"/>
    <property type="match status" value="1"/>
</dbReference>
<comment type="catalytic activity">
    <reaction evidence="3 4">
        <text>(R)-4'-phosphopantothenate + L-cysteine + CTP = N-[(R)-4-phosphopantothenoyl]-L-cysteine + CMP + diphosphate + H(+)</text>
        <dbReference type="Rhea" id="RHEA:19397"/>
        <dbReference type="ChEBI" id="CHEBI:10986"/>
        <dbReference type="ChEBI" id="CHEBI:15378"/>
        <dbReference type="ChEBI" id="CHEBI:33019"/>
        <dbReference type="ChEBI" id="CHEBI:35235"/>
        <dbReference type="ChEBI" id="CHEBI:37563"/>
        <dbReference type="ChEBI" id="CHEBI:59458"/>
        <dbReference type="ChEBI" id="CHEBI:60377"/>
        <dbReference type="EC" id="6.3.2.5"/>
    </reaction>
</comment>
<accession>A0A7Y9PFF8</accession>
<evidence type="ECO:0000313" key="8">
    <source>
        <dbReference type="Proteomes" id="UP000589520"/>
    </source>
</evidence>
<dbReference type="GO" id="GO:0015937">
    <property type="term" value="P:coenzyme A biosynthetic process"/>
    <property type="evidence" value="ECO:0007669"/>
    <property type="project" value="UniProtKB-UniRule"/>
</dbReference>
<evidence type="ECO:0000259" key="5">
    <source>
        <dbReference type="Pfam" id="PF02441"/>
    </source>
</evidence>
<dbReference type="InterPro" id="IPR003382">
    <property type="entry name" value="Flavoprotein"/>
</dbReference>
<dbReference type="AlphaFoldDB" id="A0A7Y9PFF8"/>
<feature type="region of interest" description="Phosphopantothenate--cysteine ligase" evidence="3">
    <location>
        <begin position="200"/>
        <end position="413"/>
    </location>
</feature>
<gene>
    <name evidence="3" type="primary">coaBC</name>
    <name evidence="7" type="ORF">HDF17_000991</name>
</gene>
<reference evidence="7 8" key="1">
    <citation type="submission" date="2020-07" db="EMBL/GenBank/DDBJ databases">
        <title>Genomic Encyclopedia of Type Strains, Phase IV (KMG-V): Genome sequencing to study the core and pangenomes of soil and plant-associated prokaryotes.</title>
        <authorList>
            <person name="Whitman W."/>
        </authorList>
    </citation>
    <scope>NUCLEOTIDE SEQUENCE [LARGE SCALE GENOMIC DNA]</scope>
    <source>
        <strain evidence="7 8">X4EP2</strain>
    </source>
</reference>
<feature type="domain" description="Flavoprotein" evidence="5">
    <location>
        <begin position="6"/>
        <end position="188"/>
    </location>
</feature>
<comment type="function">
    <text evidence="4">Catalyzes two steps in the biosynthesis of coenzyme A. In the first step cysteine is conjugated to 4'-phosphopantothenate to form 4-phosphopantothenoylcysteine, in the latter compound is decarboxylated to form 4'-phosphopantotheine.</text>
</comment>
<evidence type="ECO:0000256" key="4">
    <source>
        <dbReference type="RuleBase" id="RU364078"/>
    </source>
</evidence>
<feature type="active site" description="Proton donor" evidence="3">
    <location>
        <position position="166"/>
    </location>
</feature>
<keyword evidence="3" id="KW-0511">Multifunctional enzyme</keyword>
<dbReference type="InterPro" id="IPR035929">
    <property type="entry name" value="CoaB-like_sf"/>
</dbReference>
<dbReference type="RefSeq" id="WP_179488348.1">
    <property type="nucleotide sequence ID" value="NZ_JACCCW010000001.1"/>
</dbReference>
<feature type="region of interest" description="Phosphopantothenoylcysteine decarboxylase" evidence="3">
    <location>
        <begin position="1"/>
        <end position="199"/>
    </location>
</feature>
<feature type="domain" description="DNA/pantothenate metabolism flavoprotein C-terminal" evidence="6">
    <location>
        <begin position="196"/>
        <end position="403"/>
    </location>
</feature>
<dbReference type="GO" id="GO:0010181">
    <property type="term" value="F:FMN binding"/>
    <property type="evidence" value="ECO:0007669"/>
    <property type="project" value="UniProtKB-UniRule"/>
</dbReference>
<name>A0A7Y9PFF8_9BACT</name>
<dbReference type="SUPFAM" id="SSF102645">
    <property type="entry name" value="CoaB-like"/>
    <property type="match status" value="1"/>
</dbReference>
<keyword evidence="3 4" id="KW-0285">Flavoprotein</keyword>
<organism evidence="7 8">
    <name type="scientific">Granulicella arctica</name>
    <dbReference type="NCBI Taxonomy" id="940613"/>
    <lineage>
        <taxon>Bacteria</taxon>
        <taxon>Pseudomonadati</taxon>
        <taxon>Acidobacteriota</taxon>
        <taxon>Terriglobia</taxon>
        <taxon>Terriglobales</taxon>
        <taxon>Acidobacteriaceae</taxon>
        <taxon>Granulicella</taxon>
    </lineage>
</organism>
<keyword evidence="1 3" id="KW-0210">Decarboxylase</keyword>
<comment type="caution">
    <text evidence="3">Lacks conserved residue(s) required for the propagation of feature annotation.</text>
</comment>
<evidence type="ECO:0000256" key="2">
    <source>
        <dbReference type="ARBA" id="ARBA00023239"/>
    </source>
</evidence>
<sequence length="413" mass="43622">MQENRKITVGVTGGVAAYKAVELVRALQTAGLDPHVVMTRAAEQFIQPLTFAAITGHRVITSLWANEGSDNSSEANLNSAIDHIDEAQTTRALVVAPATAHIIARFAHGLADDFLSTLYLATTAPVIVAPAMNVNMWNHPATQANLEILRARGVRIVEPGSGYLACGMVGSGRLVETPAIVDAVLDSLRETTQDLKAETILITAGGTREPIDPVRFVGNRSSGRMGYALAAAAAARGARVILVTAATLPTPPHCEAIPVTTAEQMHDAVLAHLPEATIVIKTAAVADFRPTTIAAQKLKRNGPLTLTLEPTPDIARDVAQHRRPGTLLIAFAAETDPEAALPNARAKLAAKGADALFLNDVSNPAIGFDSPHNAGTWITPHEERTLPLQTKSALATQLLNQIAPLRTHTNIPA</sequence>
<keyword evidence="8" id="KW-1185">Reference proteome</keyword>
<dbReference type="InterPro" id="IPR007085">
    <property type="entry name" value="DNA/pantothenate-metab_flavo_C"/>
</dbReference>
<dbReference type="EMBL" id="JACCCW010000001">
    <property type="protein sequence ID" value="NYF78704.1"/>
    <property type="molecule type" value="Genomic_DNA"/>
</dbReference>
<dbReference type="NCBIfam" id="TIGR00521">
    <property type="entry name" value="coaBC_dfp"/>
    <property type="match status" value="1"/>
</dbReference>
<comment type="pathway">
    <text evidence="3 4">Cofactor biosynthesis; coenzyme A biosynthesis; CoA from (R)-pantothenate: step 3/5.</text>
</comment>
<dbReference type="InterPro" id="IPR005252">
    <property type="entry name" value="CoaBC"/>
</dbReference>
<dbReference type="GO" id="GO:0015941">
    <property type="term" value="P:pantothenate catabolic process"/>
    <property type="evidence" value="ECO:0007669"/>
    <property type="project" value="InterPro"/>
</dbReference>
<evidence type="ECO:0000256" key="3">
    <source>
        <dbReference type="HAMAP-Rule" id="MF_02225"/>
    </source>
</evidence>
<feature type="binding site" evidence="3">
    <location>
        <position position="297"/>
    </location>
    <ligand>
        <name>CTP</name>
        <dbReference type="ChEBI" id="CHEBI:37563"/>
    </ligand>
</feature>
<dbReference type="InterPro" id="IPR036551">
    <property type="entry name" value="Flavin_trans-like"/>
</dbReference>
<feature type="binding site" evidence="3">
    <location>
        <position position="287"/>
    </location>
    <ligand>
        <name>CTP</name>
        <dbReference type="ChEBI" id="CHEBI:37563"/>
    </ligand>
</feature>
<comment type="function">
    <text evidence="3">Catalyzes two sequential steps in the biosynthesis of coenzyme A. In the first step cysteine is conjugated to 4'-phosphopantothenate to form 4-phosphopantothenoylcysteine. In the second step the latter compound is decarboxylated to form 4'-phosphopantotheine.</text>
</comment>
<dbReference type="SUPFAM" id="SSF52507">
    <property type="entry name" value="Homo-oligomeric flavin-containing Cys decarboxylases, HFCD"/>
    <property type="match status" value="1"/>
</dbReference>
<evidence type="ECO:0000256" key="1">
    <source>
        <dbReference type="ARBA" id="ARBA00022793"/>
    </source>
</evidence>
<comment type="pathway">
    <text evidence="3 4">Cofactor biosynthesis; coenzyme A biosynthesis; CoA from (R)-pantothenate: step 2/5.</text>
</comment>
<feature type="binding site" evidence="3">
    <location>
        <position position="347"/>
    </location>
    <ligand>
        <name>CTP</name>
        <dbReference type="ChEBI" id="CHEBI:37563"/>
    </ligand>
</feature>
<evidence type="ECO:0000259" key="6">
    <source>
        <dbReference type="Pfam" id="PF04127"/>
    </source>
</evidence>
<keyword evidence="3" id="KW-0479">Metal-binding</keyword>
<feature type="binding site" evidence="3">
    <location>
        <position position="351"/>
    </location>
    <ligand>
        <name>CTP</name>
        <dbReference type="ChEBI" id="CHEBI:37563"/>
    </ligand>
</feature>
<comment type="similarity">
    <text evidence="3 4">In the N-terminal section; belongs to the HFCD (homo-oligomeric flavin containing Cys decarboxylase) superfamily.</text>
</comment>
<dbReference type="Proteomes" id="UP000589520">
    <property type="component" value="Unassembled WGS sequence"/>
</dbReference>
<dbReference type="Gene3D" id="3.40.50.1950">
    <property type="entry name" value="Flavin prenyltransferase-like"/>
    <property type="match status" value="1"/>
</dbReference>
<comment type="caution">
    <text evidence="7">The sequence shown here is derived from an EMBL/GenBank/DDBJ whole genome shotgun (WGS) entry which is preliminary data.</text>
</comment>
<dbReference type="GO" id="GO:0046872">
    <property type="term" value="F:metal ion binding"/>
    <property type="evidence" value="ECO:0007669"/>
    <property type="project" value="UniProtKB-KW"/>
</dbReference>
<dbReference type="EC" id="6.3.2.5" evidence="3"/>
<dbReference type="GO" id="GO:0071513">
    <property type="term" value="C:phosphopantothenoylcysteine decarboxylase complex"/>
    <property type="evidence" value="ECO:0007669"/>
    <property type="project" value="TreeGrafter"/>
</dbReference>
<dbReference type="HAMAP" id="MF_02225">
    <property type="entry name" value="CoaBC"/>
    <property type="match status" value="1"/>
</dbReference>
<dbReference type="UniPathway" id="UPA00241">
    <property type="reaction ID" value="UER00353"/>
</dbReference>
<dbReference type="Gene3D" id="3.40.50.10300">
    <property type="entry name" value="CoaB-like"/>
    <property type="match status" value="1"/>
</dbReference>
<comment type="catalytic activity">
    <reaction evidence="3 4">
        <text>N-[(R)-4-phosphopantothenoyl]-L-cysteine + H(+) = (R)-4'-phosphopantetheine + CO2</text>
        <dbReference type="Rhea" id="RHEA:16793"/>
        <dbReference type="ChEBI" id="CHEBI:15378"/>
        <dbReference type="ChEBI" id="CHEBI:16526"/>
        <dbReference type="ChEBI" id="CHEBI:59458"/>
        <dbReference type="ChEBI" id="CHEBI:61723"/>
        <dbReference type="EC" id="4.1.1.36"/>
    </reaction>
</comment>
<dbReference type="EC" id="4.1.1.36" evidence="3"/>
<comment type="cofactor">
    <cofactor evidence="3">
        <name>Mg(2+)</name>
        <dbReference type="ChEBI" id="CHEBI:18420"/>
    </cofactor>
</comment>
<keyword evidence="2 3" id="KW-0456">Lyase</keyword>
<comment type="similarity">
    <text evidence="3 4">In the C-terminal section; belongs to the PPC synthetase family.</text>
</comment>
<keyword evidence="3" id="KW-0460">Magnesium</keyword>
<keyword evidence="3 4" id="KW-0436">Ligase</keyword>
<proteinExistence type="inferred from homology"/>
<dbReference type="PANTHER" id="PTHR14359:SF6">
    <property type="entry name" value="PHOSPHOPANTOTHENOYLCYSTEINE DECARBOXYLASE"/>
    <property type="match status" value="1"/>
</dbReference>
<protein>
    <recommendedName>
        <fullName evidence="3">Coenzyme A biosynthesis bifunctional protein CoaBC</fullName>
    </recommendedName>
    <alternativeName>
        <fullName evidence="3">DNA/pantothenate metabolism flavoprotein</fullName>
    </alternativeName>
    <alternativeName>
        <fullName evidence="3">Phosphopantothenoylcysteine synthetase/decarboxylase</fullName>
        <shortName evidence="3">PPCS-PPCDC</shortName>
    </alternativeName>
    <domain>
        <recommendedName>
            <fullName evidence="3">Phosphopantothenoylcysteine decarboxylase</fullName>
            <shortName evidence="3">PPC decarboxylase</shortName>
            <shortName evidence="3">PPC-DC</shortName>
            <ecNumber evidence="3">4.1.1.36</ecNumber>
        </recommendedName>
        <alternativeName>
            <fullName evidence="3">CoaC</fullName>
        </alternativeName>
    </domain>
    <domain>
        <recommendedName>
            <fullName evidence="3">Phosphopantothenate--cysteine ligase</fullName>
            <ecNumber evidence="3">6.3.2.5</ecNumber>
        </recommendedName>
        <alternativeName>
            <fullName evidence="3">CoaB</fullName>
        </alternativeName>
        <alternativeName>
            <fullName evidence="3">Phosphopantothenoylcysteine synthetase</fullName>
            <shortName evidence="3">PPC synthetase</shortName>
            <shortName evidence="3">PPC-S</shortName>
        </alternativeName>
    </domain>
</protein>
<keyword evidence="3 4" id="KW-0288">FMN</keyword>
<dbReference type="Pfam" id="PF04127">
    <property type="entry name" value="DFP"/>
    <property type="match status" value="1"/>
</dbReference>
<evidence type="ECO:0000313" key="7">
    <source>
        <dbReference type="EMBL" id="NYF78704.1"/>
    </source>
</evidence>